<feature type="transmembrane region" description="Helical" evidence="1">
    <location>
        <begin position="12"/>
        <end position="34"/>
    </location>
</feature>
<dbReference type="EMBL" id="CP133568">
    <property type="protein sequence ID" value="WMT05274.1"/>
    <property type="molecule type" value="Genomic_DNA"/>
</dbReference>
<dbReference type="RefSeq" id="WP_309153388.1">
    <property type="nucleotide sequence ID" value="NZ_CP133568.1"/>
</dbReference>
<keyword evidence="3" id="KW-1185">Reference proteome</keyword>
<evidence type="ECO:0000313" key="2">
    <source>
        <dbReference type="EMBL" id="WMT05274.1"/>
    </source>
</evidence>
<organism evidence="2 3">
    <name type="scientific">Lysobacter yananisis</name>
    <dbReference type="NCBI Taxonomy" id="1003114"/>
    <lineage>
        <taxon>Bacteria</taxon>
        <taxon>Pseudomonadati</taxon>
        <taxon>Pseudomonadota</taxon>
        <taxon>Gammaproteobacteria</taxon>
        <taxon>Lysobacterales</taxon>
        <taxon>Lysobacteraceae</taxon>
        <taxon>Lysobacter</taxon>
    </lineage>
</organism>
<keyword evidence="1" id="KW-0472">Membrane</keyword>
<evidence type="ECO:0000256" key="1">
    <source>
        <dbReference type="SAM" id="Phobius"/>
    </source>
</evidence>
<sequence length="276" mass="30520">MDFIGFVNGIPAPLWGLAGTVVGVFGTLGANFLSNRSNDKRFVRQLAHDATQKAKDRAMQLRREVYLTAVDEVVAVGELLGRLAVLDPTDSVALTSKFNSFARACSRVQLVASERSRFKIAELSGAYAGIFLELMGEASVAHKLKMEIDINREKYGDLQSERTRLIAAMRDVGELKDSKHHLGSLLRSFDSTTSPLEIVATEYLILSDKHNNALTAYGAMVGVKMAEVMGLQAEVTALLRSEFDLDVDLDSIKRQAEEQRQRVLQASEAFLRRVKE</sequence>
<reference evidence="2 3" key="1">
    <citation type="submission" date="2023-08" db="EMBL/GenBank/DDBJ databases">
        <title>The whole genome sequence of Lysobacter yananisis.</title>
        <authorList>
            <person name="Sun H."/>
        </authorList>
    </citation>
    <scope>NUCLEOTIDE SEQUENCE [LARGE SCALE GENOMIC DNA]</scope>
    <source>
        <strain evidence="2 3">SNNU513</strain>
    </source>
</reference>
<dbReference type="Proteomes" id="UP001229313">
    <property type="component" value="Chromosome"/>
</dbReference>
<gene>
    <name evidence="2" type="ORF">RDV84_10635</name>
</gene>
<keyword evidence="1" id="KW-0812">Transmembrane</keyword>
<proteinExistence type="predicted"/>
<evidence type="ECO:0000313" key="3">
    <source>
        <dbReference type="Proteomes" id="UP001229313"/>
    </source>
</evidence>
<keyword evidence="1" id="KW-1133">Transmembrane helix</keyword>
<name>A0ABY9PFW1_9GAMM</name>
<accession>A0ABY9PFW1</accession>
<protein>
    <submittedName>
        <fullName evidence="2">Uncharacterized protein</fullName>
    </submittedName>
</protein>